<evidence type="ECO:0000313" key="4">
    <source>
        <dbReference type="EMBL" id="RWR80673.1"/>
    </source>
</evidence>
<dbReference type="SUPFAM" id="SSF101148">
    <property type="entry name" value="Plant invertase/pectin methylesterase inhibitor"/>
    <property type="match status" value="1"/>
</dbReference>
<dbReference type="FunFam" id="1.20.140.40:FF:000005">
    <property type="entry name" value="Pectin methylesterase inhibitor 1"/>
    <property type="match status" value="1"/>
</dbReference>
<sequence>MDRCTYALRALVALLALTTPVKTCLGARVHPHGKTNTEFIRTRCEATTYPRLCFQSLSSHASVIQTSPMQLAHTALSVTLTGAQSAAAMIARLSTAHTVRPREVGAMRDCIENMGNSIDELRESLAQMGHLKGPDFDLQINNIQTWVSAALTDEDTCMDGFAGKAMNGNVKSMVRGRIVNVAQLTSNALALINGLASIQSKSP</sequence>
<dbReference type="SMART" id="SM00856">
    <property type="entry name" value="PMEI"/>
    <property type="match status" value="1"/>
</dbReference>
<dbReference type="PANTHER" id="PTHR31080">
    <property type="entry name" value="PECTINESTERASE INHIBITOR-LIKE"/>
    <property type="match status" value="1"/>
</dbReference>
<reference evidence="4 5" key="1">
    <citation type="journal article" date="2019" name="Nat. Plants">
        <title>Stout camphor tree genome fills gaps in understanding of flowering plant genome evolution.</title>
        <authorList>
            <person name="Chaw S.M."/>
            <person name="Liu Y.C."/>
            <person name="Wu Y.W."/>
            <person name="Wang H.Y."/>
            <person name="Lin C.I."/>
            <person name="Wu C.S."/>
            <person name="Ke H.M."/>
            <person name="Chang L.Y."/>
            <person name="Hsu C.Y."/>
            <person name="Yang H.T."/>
            <person name="Sudianto E."/>
            <person name="Hsu M.H."/>
            <person name="Wu K.P."/>
            <person name="Wang L.N."/>
            <person name="Leebens-Mack J.H."/>
            <person name="Tsai I.J."/>
        </authorList>
    </citation>
    <scope>NUCLEOTIDE SEQUENCE [LARGE SCALE GENOMIC DNA]</scope>
    <source>
        <strain evidence="5">cv. Chaw 1501</strain>
        <tissue evidence="4">Young leaves</tissue>
    </source>
</reference>
<dbReference type="Proteomes" id="UP000283530">
    <property type="component" value="Unassembled WGS sequence"/>
</dbReference>
<dbReference type="InterPro" id="IPR051955">
    <property type="entry name" value="PME_Inhibitor"/>
</dbReference>
<keyword evidence="1 2" id="KW-0732">Signal</keyword>
<gene>
    <name evidence="4" type="ORF">CKAN_00932500</name>
</gene>
<protein>
    <recommendedName>
        <fullName evidence="3">Pectinesterase inhibitor domain-containing protein</fullName>
    </recommendedName>
</protein>
<feature type="signal peptide" evidence="2">
    <location>
        <begin position="1"/>
        <end position="26"/>
    </location>
</feature>
<dbReference type="Gene3D" id="1.20.140.40">
    <property type="entry name" value="Invertase/pectin methylesterase inhibitor family protein"/>
    <property type="match status" value="1"/>
</dbReference>
<feature type="domain" description="Pectinesterase inhibitor" evidence="3">
    <location>
        <begin position="35"/>
        <end position="191"/>
    </location>
</feature>
<dbReference type="GO" id="GO:0046910">
    <property type="term" value="F:pectinesterase inhibitor activity"/>
    <property type="evidence" value="ECO:0007669"/>
    <property type="project" value="UniProtKB-ARBA"/>
</dbReference>
<dbReference type="InterPro" id="IPR035513">
    <property type="entry name" value="Invertase/methylesterase_inhib"/>
</dbReference>
<dbReference type="NCBIfam" id="TIGR01614">
    <property type="entry name" value="PME_inhib"/>
    <property type="match status" value="1"/>
</dbReference>
<dbReference type="InterPro" id="IPR006501">
    <property type="entry name" value="Pectinesterase_inhib_dom"/>
</dbReference>
<comment type="caution">
    <text evidence="4">The sequence shown here is derived from an EMBL/GenBank/DDBJ whole genome shotgun (WGS) entry which is preliminary data.</text>
</comment>
<dbReference type="AlphaFoldDB" id="A0A3S3MW70"/>
<evidence type="ECO:0000313" key="5">
    <source>
        <dbReference type="Proteomes" id="UP000283530"/>
    </source>
</evidence>
<evidence type="ECO:0000256" key="1">
    <source>
        <dbReference type="ARBA" id="ARBA00022729"/>
    </source>
</evidence>
<dbReference type="Pfam" id="PF04043">
    <property type="entry name" value="PMEI"/>
    <property type="match status" value="1"/>
</dbReference>
<dbReference type="OrthoDB" id="1430376at2759"/>
<name>A0A3S3MW70_9MAGN</name>
<evidence type="ECO:0000259" key="3">
    <source>
        <dbReference type="SMART" id="SM00856"/>
    </source>
</evidence>
<accession>A0A3S3MW70</accession>
<evidence type="ECO:0000256" key="2">
    <source>
        <dbReference type="SAM" id="SignalP"/>
    </source>
</evidence>
<organism evidence="4 5">
    <name type="scientific">Cinnamomum micranthum f. kanehirae</name>
    <dbReference type="NCBI Taxonomy" id="337451"/>
    <lineage>
        <taxon>Eukaryota</taxon>
        <taxon>Viridiplantae</taxon>
        <taxon>Streptophyta</taxon>
        <taxon>Embryophyta</taxon>
        <taxon>Tracheophyta</taxon>
        <taxon>Spermatophyta</taxon>
        <taxon>Magnoliopsida</taxon>
        <taxon>Magnoliidae</taxon>
        <taxon>Laurales</taxon>
        <taxon>Lauraceae</taxon>
        <taxon>Cinnamomum</taxon>
    </lineage>
</organism>
<dbReference type="PANTHER" id="PTHR31080:SF161">
    <property type="entry name" value="OS10G0508700 PROTEIN"/>
    <property type="match status" value="1"/>
</dbReference>
<dbReference type="EMBL" id="QPKB01000003">
    <property type="protein sequence ID" value="RWR80673.1"/>
    <property type="molecule type" value="Genomic_DNA"/>
</dbReference>
<keyword evidence="5" id="KW-1185">Reference proteome</keyword>
<dbReference type="CDD" id="cd15798">
    <property type="entry name" value="PMEI-like_3"/>
    <property type="match status" value="1"/>
</dbReference>
<proteinExistence type="predicted"/>
<feature type="chain" id="PRO_5018558039" description="Pectinesterase inhibitor domain-containing protein" evidence="2">
    <location>
        <begin position="27"/>
        <end position="203"/>
    </location>
</feature>